<feature type="domain" description="Formyl transferase C-terminal" evidence="5">
    <location>
        <begin position="205"/>
        <end position="306"/>
    </location>
</feature>
<accession>A0A398D503</accession>
<dbReference type="GO" id="GO:0005829">
    <property type="term" value="C:cytosol"/>
    <property type="evidence" value="ECO:0007669"/>
    <property type="project" value="TreeGrafter"/>
</dbReference>
<feature type="domain" description="Formyl transferase N-terminal" evidence="4">
    <location>
        <begin position="7"/>
        <end position="173"/>
    </location>
</feature>
<reference evidence="6 7" key="1">
    <citation type="submission" date="2018-09" db="EMBL/GenBank/DDBJ databases">
        <title>Discovery and Ecogenomic Context for Candidatus Cryosericales, a Global Caldiserica Order Active in Thawing Permafrost.</title>
        <authorList>
            <person name="Martinez M.A."/>
            <person name="Woodcroft B.J."/>
            <person name="Ignacio Espinoza J.C."/>
            <person name="Zayed A."/>
            <person name="Singleton C.M."/>
            <person name="Boyd J."/>
            <person name="Li Y.-F."/>
            <person name="Purvine S."/>
            <person name="Maughan H."/>
            <person name="Hodgkins S.B."/>
            <person name="Anderson D."/>
            <person name="Sederholm M."/>
            <person name="Temperton B."/>
            <person name="Saleska S.R."/>
            <person name="Tyson G.W."/>
            <person name="Rich V.I."/>
        </authorList>
    </citation>
    <scope>NUCLEOTIDE SEQUENCE [LARGE SCALE GENOMIC DNA]</scope>
    <source>
        <strain evidence="6 7">SMC7</strain>
    </source>
</reference>
<dbReference type="Proteomes" id="UP000266328">
    <property type="component" value="Unassembled WGS sequence"/>
</dbReference>
<dbReference type="SUPFAM" id="SSF50486">
    <property type="entry name" value="FMT C-terminal domain-like"/>
    <property type="match status" value="1"/>
</dbReference>
<dbReference type="CDD" id="cd08704">
    <property type="entry name" value="Met_tRNA_FMT_C"/>
    <property type="match status" value="1"/>
</dbReference>
<dbReference type="Pfam" id="PF00551">
    <property type="entry name" value="Formyl_trans_N"/>
    <property type="match status" value="1"/>
</dbReference>
<comment type="similarity">
    <text evidence="1">Belongs to the Fmt family.</text>
</comment>
<dbReference type="Gene3D" id="3.40.50.12230">
    <property type="match status" value="1"/>
</dbReference>
<evidence type="ECO:0000256" key="2">
    <source>
        <dbReference type="ARBA" id="ARBA00022679"/>
    </source>
</evidence>
<name>A0A398D503_9BACT</name>
<sequence>MALDAPRIAVFGSSSISVPVFETIRCRFHVVLAVVSEKPRVRRGKLLANPVQEWAQSHSIPALNGAETPGEVLTKRLVDDAVDILFLLSYGRLLPQALLDAPRLASINLHPSPLPWYRGAAPIERQIMDGCRQSAVSIIRMNGLLDQGDLLAQEPFTIADSDYRTDVEASIVRVGAPLALHVLDQLLHRSTTLLQQTGAGSYARKLKSDDELIDWSGSVVQAYNLVRALAPEPCACTFQGADRVKILRAIPLSAHTDLPADALCGTVAQFLRKRAAVRCDDGWLELLELQFQGKAPMSTADLLNGRRLVPGIVLRRNPSA</sequence>
<protein>
    <submittedName>
        <fullName evidence="6">Methionyl-tRNA formyltransferase</fullName>
    </submittedName>
</protein>
<proteinExistence type="inferred from homology"/>
<comment type="caution">
    <text evidence="6">The sequence shown here is derived from an EMBL/GenBank/DDBJ whole genome shotgun (WGS) entry which is preliminary data.</text>
</comment>
<evidence type="ECO:0000313" key="7">
    <source>
        <dbReference type="Proteomes" id="UP000266328"/>
    </source>
</evidence>
<dbReference type="GO" id="GO:0004479">
    <property type="term" value="F:methionyl-tRNA formyltransferase activity"/>
    <property type="evidence" value="ECO:0007669"/>
    <property type="project" value="TreeGrafter"/>
</dbReference>
<dbReference type="EMBL" id="QXIS01000020">
    <property type="protein sequence ID" value="RIE06184.1"/>
    <property type="molecule type" value="Genomic_DNA"/>
</dbReference>
<keyword evidence="3" id="KW-0648">Protein biosynthesis</keyword>
<dbReference type="InterPro" id="IPR044135">
    <property type="entry name" value="Met-tRNA-FMT_C"/>
</dbReference>
<dbReference type="AlphaFoldDB" id="A0A398D503"/>
<dbReference type="InterPro" id="IPR005793">
    <property type="entry name" value="Formyl_trans_C"/>
</dbReference>
<organism evidence="6 7">
    <name type="scientific">Candidatus Cryosericum terrychapinii</name>
    <dbReference type="NCBI Taxonomy" id="2290919"/>
    <lineage>
        <taxon>Bacteria</taxon>
        <taxon>Pseudomonadati</taxon>
        <taxon>Caldisericota/Cryosericota group</taxon>
        <taxon>Candidatus Cryosericota</taxon>
        <taxon>Candidatus Cryosericia</taxon>
        <taxon>Candidatus Cryosericales</taxon>
        <taxon>Candidatus Cryosericaceae</taxon>
        <taxon>Candidatus Cryosericum</taxon>
    </lineage>
</organism>
<gene>
    <name evidence="6" type="ORF">SMC7_03360</name>
</gene>
<dbReference type="SUPFAM" id="SSF53328">
    <property type="entry name" value="Formyltransferase"/>
    <property type="match status" value="1"/>
</dbReference>
<dbReference type="RefSeq" id="WP_119088960.1">
    <property type="nucleotide sequence ID" value="NZ_QXIS01000020.1"/>
</dbReference>
<dbReference type="InterPro" id="IPR011034">
    <property type="entry name" value="Formyl_transferase-like_C_sf"/>
</dbReference>
<keyword evidence="2 6" id="KW-0808">Transferase</keyword>
<dbReference type="Pfam" id="PF02911">
    <property type="entry name" value="Formyl_trans_C"/>
    <property type="match status" value="1"/>
</dbReference>
<dbReference type="OrthoDB" id="9802815at2"/>
<dbReference type="InterPro" id="IPR002376">
    <property type="entry name" value="Formyl_transf_N"/>
</dbReference>
<evidence type="ECO:0000259" key="4">
    <source>
        <dbReference type="Pfam" id="PF00551"/>
    </source>
</evidence>
<evidence type="ECO:0000313" key="6">
    <source>
        <dbReference type="EMBL" id="RIE06184.1"/>
    </source>
</evidence>
<evidence type="ECO:0000256" key="1">
    <source>
        <dbReference type="ARBA" id="ARBA00010699"/>
    </source>
</evidence>
<evidence type="ECO:0000256" key="3">
    <source>
        <dbReference type="ARBA" id="ARBA00022917"/>
    </source>
</evidence>
<keyword evidence="7" id="KW-1185">Reference proteome</keyword>
<evidence type="ECO:0000259" key="5">
    <source>
        <dbReference type="Pfam" id="PF02911"/>
    </source>
</evidence>
<dbReference type="PANTHER" id="PTHR11138:SF5">
    <property type="entry name" value="METHIONYL-TRNA FORMYLTRANSFERASE, MITOCHONDRIAL"/>
    <property type="match status" value="1"/>
</dbReference>
<dbReference type="PANTHER" id="PTHR11138">
    <property type="entry name" value="METHIONYL-TRNA FORMYLTRANSFERASE"/>
    <property type="match status" value="1"/>
</dbReference>
<dbReference type="InterPro" id="IPR036477">
    <property type="entry name" value="Formyl_transf_N_sf"/>
</dbReference>